<proteinExistence type="predicted"/>
<dbReference type="InterPro" id="IPR012341">
    <property type="entry name" value="6hp_glycosidase-like_sf"/>
</dbReference>
<name>A0ABR5YG06_9SPHN</name>
<dbReference type="SUPFAM" id="SSF48208">
    <property type="entry name" value="Six-hairpin glycosidases"/>
    <property type="match status" value="1"/>
</dbReference>
<sequence length="483" mass="53181">MTDRRTMMMQGALLGVGLASGGLAGAQSKAAFPSRRPASADRRFVSKAVEQEIARVSRMIADPELAWLFANAYPNTLDTTVRMGTVGGKPDSFVITGDIPCLWLRDSAAQVKSYLHLAPRDAKLRELFRGLIARHAHSVLIDPYANAFMEDPTARTSLSWAKEDVTEMKPGVAERKWEIDSLCYSMRLSHGYWTTTRDATPFDAEWSQAMRAIVRTFREQQRKDGPGPYKFQRASRQPTETLLAGYGAPTRKNGMIHSGFRPSDDACQYLLFVPANLFAVTTLREMAQVANEARNDAALANDATALANEVAAAVAQHGTMRLADGSDVWAYEVDGYGNAIFMDDANVPSLSSLAWLGCVPASDARWQRTAKAAWSEANPWFFKGRAGEGIGGPHQGMDYIWPMSLIVRGLSATDDATILQCLATLKRTHAGTGFIHEAFEKDDPAKFSRDWFAWANGLFGEFILHLAATRPKLLQAPLENVRV</sequence>
<dbReference type="SMART" id="SM01149">
    <property type="entry name" value="DUF1237"/>
    <property type="match status" value="1"/>
</dbReference>
<organism evidence="1 2">
    <name type="scientific">Sphingomonas hankookensis</name>
    <dbReference type="NCBI Taxonomy" id="563996"/>
    <lineage>
        <taxon>Bacteria</taxon>
        <taxon>Pseudomonadati</taxon>
        <taxon>Pseudomonadota</taxon>
        <taxon>Alphaproteobacteria</taxon>
        <taxon>Sphingomonadales</taxon>
        <taxon>Sphingomonadaceae</taxon>
        <taxon>Sphingomonas</taxon>
    </lineage>
</organism>
<dbReference type="PIRSF" id="PIRSF028846">
    <property type="entry name" value="UCP028846"/>
    <property type="match status" value="1"/>
</dbReference>
<comment type="caution">
    <text evidence="1">The sequence shown here is derived from an EMBL/GenBank/DDBJ whole genome shotgun (WGS) entry which is preliminary data.</text>
</comment>
<protein>
    <submittedName>
        <fullName evidence="1">Tat pathway signal protein</fullName>
    </submittedName>
</protein>
<gene>
    <name evidence="1" type="ORF">AVT10_10365</name>
</gene>
<dbReference type="Gene3D" id="1.50.10.10">
    <property type="match status" value="1"/>
</dbReference>
<dbReference type="InterPro" id="IPR006311">
    <property type="entry name" value="TAT_signal"/>
</dbReference>
<dbReference type="InterPro" id="IPR008313">
    <property type="entry name" value="GH125"/>
</dbReference>
<dbReference type="Pfam" id="PF06824">
    <property type="entry name" value="Glyco_hydro_125"/>
    <property type="match status" value="1"/>
</dbReference>
<reference evidence="2" key="1">
    <citation type="submission" date="2016-01" db="EMBL/GenBank/DDBJ databases">
        <title>Draft genome of Chromobacterium sp. F49.</title>
        <authorList>
            <person name="Hong K.W."/>
        </authorList>
    </citation>
    <scope>NUCLEOTIDE SEQUENCE [LARGE SCALE GENOMIC DNA]</scope>
    <source>
        <strain evidence="2">CN3</strain>
    </source>
</reference>
<evidence type="ECO:0000313" key="1">
    <source>
        <dbReference type="EMBL" id="KZE17840.1"/>
    </source>
</evidence>
<dbReference type="PROSITE" id="PS51318">
    <property type="entry name" value="TAT"/>
    <property type="match status" value="1"/>
</dbReference>
<accession>A0ABR5YG06</accession>
<dbReference type="PANTHER" id="PTHR31047:SF0">
    <property type="entry name" value="MEIOTICALLY UP-REGULATED GENE 157 PROTEIN"/>
    <property type="match status" value="1"/>
</dbReference>
<dbReference type="Proteomes" id="UP000076609">
    <property type="component" value="Unassembled WGS sequence"/>
</dbReference>
<evidence type="ECO:0000313" key="2">
    <source>
        <dbReference type="Proteomes" id="UP000076609"/>
    </source>
</evidence>
<dbReference type="InterPro" id="IPR008928">
    <property type="entry name" value="6-hairpin_glycosidase_sf"/>
</dbReference>
<dbReference type="PANTHER" id="PTHR31047">
    <property type="entry name" value="MEIOTICALLY UP-REGULATED GENE 157 PROTEIN"/>
    <property type="match status" value="1"/>
</dbReference>
<dbReference type="EMBL" id="LQQO01000005">
    <property type="protein sequence ID" value="KZE17840.1"/>
    <property type="molecule type" value="Genomic_DNA"/>
</dbReference>
<keyword evidence="2" id="KW-1185">Reference proteome</keyword>